<evidence type="ECO:0000313" key="2">
    <source>
        <dbReference type="EMBL" id="GIX76198.1"/>
    </source>
</evidence>
<dbReference type="Proteomes" id="UP001054945">
    <property type="component" value="Unassembled WGS sequence"/>
</dbReference>
<proteinExistence type="predicted"/>
<accession>A0AAV4MUW8</accession>
<evidence type="ECO:0000256" key="1">
    <source>
        <dbReference type="PROSITE-ProRule" id="PRU00497"/>
    </source>
</evidence>
<reference evidence="2 3" key="1">
    <citation type="submission" date="2021-06" db="EMBL/GenBank/DDBJ databases">
        <title>Caerostris extrusa draft genome.</title>
        <authorList>
            <person name="Kono N."/>
            <person name="Arakawa K."/>
        </authorList>
    </citation>
    <scope>NUCLEOTIDE SEQUENCE [LARGE SCALE GENOMIC DNA]</scope>
</reference>
<dbReference type="InterPro" id="IPR000618">
    <property type="entry name" value="Insect_cuticle"/>
</dbReference>
<comment type="caution">
    <text evidence="2">The sequence shown here is derived from an EMBL/GenBank/DDBJ whole genome shotgun (WGS) entry which is preliminary data.</text>
</comment>
<dbReference type="Pfam" id="PF00379">
    <property type="entry name" value="Chitin_bind_4"/>
    <property type="match status" value="1"/>
</dbReference>
<keyword evidence="3" id="KW-1185">Reference proteome</keyword>
<name>A0AAV4MUW8_CAEEX</name>
<dbReference type="GO" id="GO:0042302">
    <property type="term" value="F:structural constituent of cuticle"/>
    <property type="evidence" value="ECO:0007669"/>
    <property type="project" value="UniProtKB-UniRule"/>
</dbReference>
<organism evidence="2 3">
    <name type="scientific">Caerostris extrusa</name>
    <name type="common">Bark spider</name>
    <name type="synonym">Caerostris bankana</name>
    <dbReference type="NCBI Taxonomy" id="172846"/>
    <lineage>
        <taxon>Eukaryota</taxon>
        <taxon>Metazoa</taxon>
        <taxon>Ecdysozoa</taxon>
        <taxon>Arthropoda</taxon>
        <taxon>Chelicerata</taxon>
        <taxon>Arachnida</taxon>
        <taxon>Araneae</taxon>
        <taxon>Araneomorphae</taxon>
        <taxon>Entelegynae</taxon>
        <taxon>Araneoidea</taxon>
        <taxon>Araneidae</taxon>
        <taxon>Caerostris</taxon>
    </lineage>
</organism>
<dbReference type="EMBL" id="BPLR01002655">
    <property type="protein sequence ID" value="GIX76198.1"/>
    <property type="molecule type" value="Genomic_DNA"/>
</dbReference>
<sequence>MGSAPNNTEKEVANSDGVVTGTYGYLDPAGVYRFVDYIADRSGYRAKLRAIKLGASSEVKDNVIENSSSKIDSSESLSRKVNELFAPNINTSDVLKGLRSQND</sequence>
<gene>
    <name evidence="2" type="ORF">CEXT_640721</name>
</gene>
<dbReference type="AlphaFoldDB" id="A0AAV4MUW8"/>
<evidence type="ECO:0000313" key="3">
    <source>
        <dbReference type="Proteomes" id="UP001054945"/>
    </source>
</evidence>
<keyword evidence="1" id="KW-0193">Cuticle</keyword>
<dbReference type="PROSITE" id="PS51155">
    <property type="entry name" value="CHIT_BIND_RR_2"/>
    <property type="match status" value="1"/>
</dbReference>
<protein>
    <submittedName>
        <fullName evidence="2">Uncharacterized protein</fullName>
    </submittedName>
</protein>